<protein>
    <submittedName>
        <fullName evidence="1">DUF5132 domain-containing protein</fullName>
    </submittedName>
</protein>
<name>A0A8J7L3U9_9CYAN</name>
<dbReference type="AlphaFoldDB" id="A0A8J7L3U9"/>
<organism evidence="1 2">
    <name type="scientific">Atlanticothrix silvestris CENA357</name>
    <dbReference type="NCBI Taxonomy" id="1725252"/>
    <lineage>
        <taxon>Bacteria</taxon>
        <taxon>Bacillati</taxon>
        <taxon>Cyanobacteriota</taxon>
        <taxon>Cyanophyceae</taxon>
        <taxon>Nostocales</taxon>
        <taxon>Nodulariaceae</taxon>
        <taxon>Atlanticothrix</taxon>
        <taxon>Atlanticothrix silvestris</taxon>
    </lineage>
</organism>
<comment type="caution">
    <text evidence="1">The sequence shown here is derived from an EMBL/GenBank/DDBJ whole genome shotgun (WGS) entry which is preliminary data.</text>
</comment>
<dbReference type="Proteomes" id="UP000599391">
    <property type="component" value="Unassembled WGS sequence"/>
</dbReference>
<dbReference type="EMBL" id="JAECZB010000003">
    <property type="protein sequence ID" value="MBH8551332.1"/>
    <property type="molecule type" value="Genomic_DNA"/>
</dbReference>
<keyword evidence="2" id="KW-1185">Reference proteome</keyword>
<evidence type="ECO:0000313" key="1">
    <source>
        <dbReference type="EMBL" id="MBH8551332.1"/>
    </source>
</evidence>
<reference evidence="1 2" key="1">
    <citation type="journal article" date="2021" name="Int. J. Syst. Evol. Microbiol.">
        <title>Amazonocrinis nigriterrae gen. nov., sp. nov., Atlanticothrix silvestris gen. nov., sp. nov. and Dendronalium phyllosphericum gen. nov., sp. nov., nostocacean cyanobacteria from Brazilian environments.</title>
        <authorList>
            <person name="Alvarenga D.O."/>
            <person name="Andreote A.P.D."/>
            <person name="Branco L.H.Z."/>
            <person name="Delbaje E."/>
            <person name="Cruz R.B."/>
            <person name="Varani A.M."/>
            <person name="Fiore M.F."/>
        </authorList>
    </citation>
    <scope>NUCLEOTIDE SEQUENCE [LARGE SCALE GENOMIC DNA]</scope>
    <source>
        <strain evidence="1 2">CENA357</strain>
    </source>
</reference>
<dbReference type="RefSeq" id="WP_214437635.1">
    <property type="nucleotide sequence ID" value="NZ_JAECZB010000003.1"/>
</dbReference>
<proteinExistence type="predicted"/>
<sequence>MASQFNLEKVNVPEIVEGLTAIILSPIILPVAEAMKQPLVQNVIKESIVLSEKYQESVTEATQVWNNVTADVTRERREQFRYRTYQAYPDGKSQVAQDLINVMSDFNTDVKQMTNGMADLRLLVPLALSILAIRQVLVKGLELEDIPWYILAWFAFDSFVKLNNTTESQPTIY</sequence>
<evidence type="ECO:0000313" key="2">
    <source>
        <dbReference type="Proteomes" id="UP000599391"/>
    </source>
</evidence>
<gene>
    <name evidence="1" type="ORF">I8751_02825</name>
</gene>
<accession>A0A8J7L3U9</accession>